<gene>
    <name evidence="1" type="ORF">SAMN05216246_103228</name>
</gene>
<dbReference type="SUPFAM" id="SSF53474">
    <property type="entry name" value="alpha/beta-Hydrolases"/>
    <property type="match status" value="1"/>
</dbReference>
<dbReference type="Proteomes" id="UP000184390">
    <property type="component" value="Unassembled WGS sequence"/>
</dbReference>
<evidence type="ECO:0000313" key="1">
    <source>
        <dbReference type="EMBL" id="SHI64577.1"/>
    </source>
</evidence>
<keyword evidence="2" id="KW-1185">Reference proteome</keyword>
<dbReference type="Gene3D" id="3.40.50.1820">
    <property type="entry name" value="alpha/beta hydrolase"/>
    <property type="match status" value="1"/>
</dbReference>
<comment type="caution">
    <text evidence="1">The sequence shown here is derived from an EMBL/GenBank/DDBJ whole genome shotgun (WGS) entry which is preliminary data.</text>
</comment>
<accession>A0ABY1I6A5</accession>
<dbReference type="EMBL" id="FQYL01000003">
    <property type="protein sequence ID" value="SHI64577.1"/>
    <property type="molecule type" value="Genomic_DNA"/>
</dbReference>
<reference evidence="1 2" key="1">
    <citation type="submission" date="2016-11" db="EMBL/GenBank/DDBJ databases">
        <authorList>
            <person name="Varghese N."/>
            <person name="Submissions S."/>
        </authorList>
    </citation>
    <scope>NUCLEOTIDE SEQUENCE [LARGE SCALE GENOMIC DNA]</scope>
    <source>
        <strain evidence="1 2">PA</strain>
    </source>
</reference>
<sequence length="244" mass="26597">MFPGPVGPGHIIAFAGARPHHVRCCGHTLNEWLEEALMSDAMTALQPTARGSRARLRLWPGRRAEPLGLCLVVPGLGYTASIPLLFWPATALTEAGWAVVALEWDEPPGSLEELESQAHWTRSASKRMTGRESPMMIVGKSLGTRLAPWAEREAIPAAWLTPMLDDEAILTTLELGRAPALVAGGTADPAWRGGPRPRMDLEVLEFPQADHSLLIAGDWQRSMRVQNRITSRILDLAARVVARG</sequence>
<proteinExistence type="predicted"/>
<name>A0ABY1I6A5_9ACTO</name>
<evidence type="ECO:0000313" key="2">
    <source>
        <dbReference type="Proteomes" id="UP000184390"/>
    </source>
</evidence>
<protein>
    <recommendedName>
        <fullName evidence="3">Alpha/beta hydrolase family protein</fullName>
    </recommendedName>
</protein>
<evidence type="ECO:0008006" key="3">
    <source>
        <dbReference type="Google" id="ProtNLM"/>
    </source>
</evidence>
<dbReference type="InterPro" id="IPR029058">
    <property type="entry name" value="AB_hydrolase_fold"/>
</dbReference>
<organism evidence="1 2">
    <name type="scientific">Actinomyces denticolens</name>
    <dbReference type="NCBI Taxonomy" id="52767"/>
    <lineage>
        <taxon>Bacteria</taxon>
        <taxon>Bacillati</taxon>
        <taxon>Actinomycetota</taxon>
        <taxon>Actinomycetes</taxon>
        <taxon>Actinomycetales</taxon>
        <taxon>Actinomycetaceae</taxon>
        <taxon>Actinomyces</taxon>
    </lineage>
</organism>